<name>A0A4C1UAL3_EUMVA</name>
<accession>A0A4C1UAL3</accession>
<feature type="region of interest" description="Disordered" evidence="1">
    <location>
        <begin position="1"/>
        <end position="102"/>
    </location>
</feature>
<feature type="compositionally biased region" description="Polar residues" evidence="1">
    <location>
        <begin position="39"/>
        <end position="48"/>
    </location>
</feature>
<proteinExistence type="predicted"/>
<evidence type="ECO:0000256" key="1">
    <source>
        <dbReference type="SAM" id="MobiDB-lite"/>
    </source>
</evidence>
<comment type="caution">
    <text evidence="2">The sequence shown here is derived from an EMBL/GenBank/DDBJ whole genome shotgun (WGS) entry which is preliminary data.</text>
</comment>
<dbReference type="OrthoDB" id="7490595at2759"/>
<organism evidence="2 3">
    <name type="scientific">Eumeta variegata</name>
    <name type="common">Bagworm moth</name>
    <name type="synonym">Eumeta japonica</name>
    <dbReference type="NCBI Taxonomy" id="151549"/>
    <lineage>
        <taxon>Eukaryota</taxon>
        <taxon>Metazoa</taxon>
        <taxon>Ecdysozoa</taxon>
        <taxon>Arthropoda</taxon>
        <taxon>Hexapoda</taxon>
        <taxon>Insecta</taxon>
        <taxon>Pterygota</taxon>
        <taxon>Neoptera</taxon>
        <taxon>Endopterygota</taxon>
        <taxon>Lepidoptera</taxon>
        <taxon>Glossata</taxon>
        <taxon>Ditrysia</taxon>
        <taxon>Tineoidea</taxon>
        <taxon>Psychidae</taxon>
        <taxon>Oiketicinae</taxon>
        <taxon>Eumeta</taxon>
    </lineage>
</organism>
<evidence type="ECO:0000313" key="2">
    <source>
        <dbReference type="EMBL" id="GBP23107.1"/>
    </source>
</evidence>
<protein>
    <submittedName>
        <fullName evidence="2">Uncharacterized protein</fullName>
    </submittedName>
</protein>
<evidence type="ECO:0000313" key="3">
    <source>
        <dbReference type="Proteomes" id="UP000299102"/>
    </source>
</evidence>
<dbReference type="AlphaFoldDB" id="A0A4C1UAL3"/>
<feature type="compositionally biased region" description="Basic residues" evidence="1">
    <location>
        <begin position="22"/>
        <end position="38"/>
    </location>
</feature>
<dbReference type="EMBL" id="BGZK01000147">
    <property type="protein sequence ID" value="GBP23107.1"/>
    <property type="molecule type" value="Genomic_DNA"/>
</dbReference>
<feature type="compositionally biased region" description="Basic residues" evidence="1">
    <location>
        <begin position="68"/>
        <end position="85"/>
    </location>
</feature>
<keyword evidence="3" id="KW-1185">Reference proteome</keyword>
<gene>
    <name evidence="2" type="ORF">EVAR_13127_1</name>
</gene>
<reference evidence="2 3" key="1">
    <citation type="journal article" date="2019" name="Commun. Biol.">
        <title>The bagworm genome reveals a unique fibroin gene that provides high tensile strength.</title>
        <authorList>
            <person name="Kono N."/>
            <person name="Nakamura H."/>
            <person name="Ohtoshi R."/>
            <person name="Tomita M."/>
            <person name="Numata K."/>
            <person name="Arakawa K."/>
        </authorList>
    </citation>
    <scope>NUCLEOTIDE SEQUENCE [LARGE SCALE GENOMIC DNA]</scope>
</reference>
<dbReference type="Proteomes" id="UP000299102">
    <property type="component" value="Unassembled WGS sequence"/>
</dbReference>
<sequence length="102" mass="11767">MHRKSAARSGRGGAERAAGRGVRSRVHWTTPRRTRSRRMINNENTAKQTAAARGTCGGVPRQFEQRRRMLRPRARRRSPSRHHRAENRCPVRSGRSKANYRP</sequence>